<gene>
    <name evidence="1" type="ORF">EV182_001299</name>
</gene>
<protein>
    <submittedName>
        <fullName evidence="1">Uncharacterized protein</fullName>
    </submittedName>
</protein>
<evidence type="ECO:0000313" key="1">
    <source>
        <dbReference type="EMBL" id="KAJ1679802.1"/>
    </source>
</evidence>
<comment type="caution">
    <text evidence="1">The sequence shown here is derived from an EMBL/GenBank/DDBJ whole genome shotgun (WGS) entry which is preliminary data.</text>
</comment>
<organism evidence="1 2">
    <name type="scientific">Spiromyces aspiralis</name>
    <dbReference type="NCBI Taxonomy" id="68401"/>
    <lineage>
        <taxon>Eukaryota</taxon>
        <taxon>Fungi</taxon>
        <taxon>Fungi incertae sedis</taxon>
        <taxon>Zoopagomycota</taxon>
        <taxon>Kickxellomycotina</taxon>
        <taxon>Kickxellomycetes</taxon>
        <taxon>Kickxellales</taxon>
        <taxon>Kickxellaceae</taxon>
        <taxon>Spiromyces</taxon>
    </lineage>
</organism>
<dbReference type="Proteomes" id="UP001145114">
    <property type="component" value="Unassembled WGS sequence"/>
</dbReference>
<reference evidence="1" key="1">
    <citation type="submission" date="2022-06" db="EMBL/GenBank/DDBJ databases">
        <title>Phylogenomic reconstructions and comparative analyses of Kickxellomycotina fungi.</title>
        <authorList>
            <person name="Reynolds N.K."/>
            <person name="Stajich J.E."/>
            <person name="Barry K."/>
            <person name="Grigoriev I.V."/>
            <person name="Crous P."/>
            <person name="Smith M.E."/>
        </authorList>
    </citation>
    <scope>NUCLEOTIDE SEQUENCE</scope>
    <source>
        <strain evidence="1">RSA 2271</strain>
    </source>
</reference>
<sequence length="419" mass="46265">MTVKPCENPVPKALKFKQQCLDVAFSPRDNLVATSLITGHVFLHRYSADCTERVFRSHPHNKSCRSVAFGLDGSDLYTASKDKSWQVMDLNKGETKYRQADAHDKAINRLLPVNEQIVATGDDSGCIKLWDVRQKKIAFEFKEHVDFISDMTFNEAKRHLIATSGDGCLSVYDVRKSKPVDVSDNQDDELLSVAVMMDGKKVITGTQDGVIGIFSYGMFGDVTDRFPGHPQSIDTICKLTEDTVVTGSSDGLLRIIGLFPNKLLGVAGEHGEFPIEKIVLSWDQSLLASCSHDQSVRFWDIAYMFNGDDSVEDDGGGNGTGRGSESSHDYKDFDKIIAEFKVQNAVTQGSNKDDGDGDAMNSDSMDSDGGGGSDGKDDEDVGEESEEKRQRKKKRKSQLQRNKVKQAKKTTNANFFADL</sequence>
<dbReference type="EMBL" id="JAMZIH010000173">
    <property type="protein sequence ID" value="KAJ1679802.1"/>
    <property type="molecule type" value="Genomic_DNA"/>
</dbReference>
<proteinExistence type="predicted"/>
<name>A0ACC1HU55_9FUNG</name>
<keyword evidence="2" id="KW-1185">Reference proteome</keyword>
<evidence type="ECO:0000313" key="2">
    <source>
        <dbReference type="Proteomes" id="UP001145114"/>
    </source>
</evidence>
<accession>A0ACC1HU55</accession>